<dbReference type="EMBL" id="CP049074">
    <property type="protein sequence ID" value="QKQ99000.1"/>
    <property type="molecule type" value="Genomic_DNA"/>
</dbReference>
<dbReference type="Proteomes" id="UP000509301">
    <property type="component" value="Chromosome"/>
</dbReference>
<feature type="transmembrane region" description="Helical" evidence="1">
    <location>
        <begin position="106"/>
        <end position="123"/>
    </location>
</feature>
<dbReference type="KEGG" id="mten:GWK48_00060"/>
<evidence type="ECO:0000313" key="2">
    <source>
        <dbReference type="EMBL" id="QKQ99000.1"/>
    </source>
</evidence>
<dbReference type="OrthoDB" id="43560at2157"/>
<sequence length="246" mass="27184">MSFNGINGDLNVPGEVPWEFVVGYFTVAILLALTLGHRYGGLRRFTTLDLVYIAVGGALGVVWEFYIGSFLSRLLPSSPFIDIGFWGRIIIILIFISLVRKVGAGMLSLLIFNVLSDLFHYGFGGEPIFTIYEMFTYGLFIDLTIAFTKGKIFGIGTTLSDDSQEVVRKLQRRQNLMAAVQGTILGVLFAMPDPLFYLAFFRPFLYGSVVNWQTVQFDLLAAIPGNVVFVTIGALLAIRVARAVGQ</sequence>
<organism evidence="2 3">
    <name type="scientific">Metallosphaera tengchongensis</name>
    <dbReference type="NCBI Taxonomy" id="1532350"/>
    <lineage>
        <taxon>Archaea</taxon>
        <taxon>Thermoproteota</taxon>
        <taxon>Thermoprotei</taxon>
        <taxon>Sulfolobales</taxon>
        <taxon>Sulfolobaceae</taxon>
        <taxon>Metallosphaera</taxon>
    </lineage>
</organism>
<feature type="transmembrane region" description="Helical" evidence="1">
    <location>
        <begin position="129"/>
        <end position="147"/>
    </location>
</feature>
<dbReference type="AlphaFoldDB" id="A0A6N0NV49"/>
<dbReference type="RefSeq" id="WP_174628471.1">
    <property type="nucleotide sequence ID" value="NZ_CP049074.1"/>
</dbReference>
<protein>
    <submittedName>
        <fullName evidence="2">Uncharacterized protein</fullName>
    </submittedName>
</protein>
<keyword evidence="1" id="KW-0812">Transmembrane</keyword>
<feature type="transmembrane region" description="Helical" evidence="1">
    <location>
        <begin position="20"/>
        <end position="38"/>
    </location>
</feature>
<accession>A0A6N0NV49</accession>
<name>A0A6N0NV49_9CREN</name>
<dbReference type="GeneID" id="55640291"/>
<evidence type="ECO:0000313" key="3">
    <source>
        <dbReference type="Proteomes" id="UP000509301"/>
    </source>
</evidence>
<feature type="transmembrane region" description="Helical" evidence="1">
    <location>
        <begin position="50"/>
        <end position="71"/>
    </location>
</feature>
<feature type="transmembrane region" description="Helical" evidence="1">
    <location>
        <begin position="176"/>
        <end position="199"/>
    </location>
</feature>
<keyword evidence="3" id="KW-1185">Reference proteome</keyword>
<reference evidence="2 3" key="1">
    <citation type="submission" date="2020-02" db="EMBL/GenBank/DDBJ databases">
        <title>Comparative genome analysis reveals the metabolism and evolution of the thermophilic archaeal genus Metallosphaera.</title>
        <authorList>
            <person name="Jiang C."/>
        </authorList>
    </citation>
    <scope>NUCLEOTIDE SEQUENCE [LARGE SCALE GENOMIC DNA]</scope>
    <source>
        <strain evidence="2 3">Ric-A</strain>
    </source>
</reference>
<keyword evidence="1" id="KW-1133">Transmembrane helix</keyword>
<gene>
    <name evidence="2" type="ORF">GWK48_00060</name>
</gene>
<proteinExistence type="predicted"/>
<keyword evidence="1" id="KW-0472">Membrane</keyword>
<evidence type="ECO:0000256" key="1">
    <source>
        <dbReference type="SAM" id="Phobius"/>
    </source>
</evidence>
<feature type="transmembrane region" description="Helical" evidence="1">
    <location>
        <begin position="83"/>
        <end position="99"/>
    </location>
</feature>
<feature type="transmembrane region" description="Helical" evidence="1">
    <location>
        <begin position="219"/>
        <end position="241"/>
    </location>
</feature>